<organism evidence="1 2">
    <name type="scientific">Noviluteimonas lactosilytica</name>
    <dbReference type="NCBI Taxonomy" id="2888523"/>
    <lineage>
        <taxon>Bacteria</taxon>
        <taxon>Pseudomonadati</taxon>
        <taxon>Pseudomonadota</taxon>
        <taxon>Gammaproteobacteria</taxon>
        <taxon>Lysobacterales</taxon>
        <taxon>Lysobacteraceae</taxon>
        <taxon>Noviluteimonas</taxon>
    </lineage>
</organism>
<accession>A0ABS8JE07</accession>
<evidence type="ECO:0000313" key="1">
    <source>
        <dbReference type="EMBL" id="MCC8361850.1"/>
    </source>
</evidence>
<dbReference type="EMBL" id="JAJGAK010000001">
    <property type="protein sequence ID" value="MCC8361850.1"/>
    <property type="molecule type" value="Genomic_DNA"/>
</dbReference>
<proteinExistence type="predicted"/>
<protein>
    <submittedName>
        <fullName evidence="1">Uncharacterized protein</fullName>
    </submittedName>
</protein>
<evidence type="ECO:0000313" key="2">
    <source>
        <dbReference type="Proteomes" id="UP001165293"/>
    </source>
</evidence>
<gene>
    <name evidence="1" type="ORF">LK996_01970</name>
</gene>
<reference evidence="1" key="1">
    <citation type="submission" date="2021-10" db="EMBL/GenBank/DDBJ databases">
        <authorList>
            <person name="Lyu M."/>
            <person name="Wang X."/>
            <person name="Meng X."/>
            <person name="Xu K."/>
        </authorList>
    </citation>
    <scope>NUCLEOTIDE SEQUENCE</scope>
    <source>
        <strain evidence="1">A6</strain>
    </source>
</reference>
<dbReference type="RefSeq" id="WP_230525496.1">
    <property type="nucleotide sequence ID" value="NZ_JAJGAK010000001.1"/>
</dbReference>
<keyword evidence="2" id="KW-1185">Reference proteome</keyword>
<dbReference type="Proteomes" id="UP001165293">
    <property type="component" value="Unassembled WGS sequence"/>
</dbReference>
<sequence>MRDEEARHRKRLDAWRERFNARYTEGREQPPPSHATTLRELRIASLRKRASDTDPRVAWSARRQLAWVHAGAASYLPPAFAARGDTARVEALRALADATTPP</sequence>
<name>A0ABS8JE07_9GAMM</name>
<comment type="caution">
    <text evidence="1">The sequence shown here is derived from an EMBL/GenBank/DDBJ whole genome shotgun (WGS) entry which is preliminary data.</text>
</comment>